<dbReference type="PROSITE" id="PS50089">
    <property type="entry name" value="ZF_RING_2"/>
    <property type="match status" value="1"/>
</dbReference>
<dbReference type="eggNOG" id="KOG4739">
    <property type="taxonomic scope" value="Eukaryota"/>
</dbReference>
<feature type="compositionally biased region" description="Basic residues" evidence="6">
    <location>
        <begin position="214"/>
        <end position="232"/>
    </location>
</feature>
<dbReference type="InterPro" id="IPR001841">
    <property type="entry name" value="Znf_RING"/>
</dbReference>
<organism evidence="8 9">
    <name type="scientific">Drosophila virilis</name>
    <name type="common">Fruit fly</name>
    <dbReference type="NCBI Taxonomy" id="7244"/>
    <lineage>
        <taxon>Eukaryota</taxon>
        <taxon>Metazoa</taxon>
        <taxon>Ecdysozoa</taxon>
        <taxon>Arthropoda</taxon>
        <taxon>Hexapoda</taxon>
        <taxon>Insecta</taxon>
        <taxon>Pterygota</taxon>
        <taxon>Neoptera</taxon>
        <taxon>Endopterygota</taxon>
        <taxon>Diptera</taxon>
        <taxon>Brachycera</taxon>
        <taxon>Muscomorpha</taxon>
        <taxon>Ephydroidea</taxon>
        <taxon>Drosophilidae</taxon>
        <taxon>Drosophila</taxon>
    </lineage>
</organism>
<dbReference type="GO" id="GO:0016925">
    <property type="term" value="P:protein sumoylation"/>
    <property type="evidence" value="ECO:0007669"/>
    <property type="project" value="TreeGrafter"/>
</dbReference>
<keyword evidence="2 5" id="KW-0863">Zinc-finger</keyword>
<reference evidence="8 9" key="1">
    <citation type="journal article" date="2007" name="Nature">
        <title>Evolution of genes and genomes on the Drosophila phylogeny.</title>
        <authorList>
            <consortium name="Drosophila 12 Genomes Consortium"/>
            <person name="Clark A.G."/>
            <person name="Eisen M.B."/>
            <person name="Smith D.R."/>
            <person name="Bergman C.M."/>
            <person name="Oliver B."/>
            <person name="Markow T.A."/>
            <person name="Kaufman T.C."/>
            <person name="Kellis M."/>
            <person name="Gelbart W."/>
            <person name="Iyer V.N."/>
            <person name="Pollard D.A."/>
            <person name="Sackton T.B."/>
            <person name="Larracuente A.M."/>
            <person name="Singh N.D."/>
            <person name="Abad J.P."/>
            <person name="Abt D.N."/>
            <person name="Adryan B."/>
            <person name="Aguade M."/>
            <person name="Akashi H."/>
            <person name="Anderson W.W."/>
            <person name="Aquadro C.F."/>
            <person name="Ardell D.H."/>
            <person name="Arguello R."/>
            <person name="Artieri C.G."/>
            <person name="Barbash D.A."/>
            <person name="Barker D."/>
            <person name="Barsanti P."/>
            <person name="Batterham P."/>
            <person name="Batzoglou S."/>
            <person name="Begun D."/>
            <person name="Bhutkar A."/>
            <person name="Blanco E."/>
            <person name="Bosak S.A."/>
            <person name="Bradley R.K."/>
            <person name="Brand A.D."/>
            <person name="Brent M.R."/>
            <person name="Brooks A.N."/>
            <person name="Brown R.H."/>
            <person name="Butlin R.K."/>
            <person name="Caggese C."/>
            <person name="Calvi B.R."/>
            <person name="Bernardo de Carvalho A."/>
            <person name="Caspi A."/>
            <person name="Castrezana S."/>
            <person name="Celniker S.E."/>
            <person name="Chang J.L."/>
            <person name="Chapple C."/>
            <person name="Chatterji S."/>
            <person name="Chinwalla A."/>
            <person name="Civetta A."/>
            <person name="Clifton S.W."/>
            <person name="Comeron J.M."/>
            <person name="Costello J.C."/>
            <person name="Coyne J.A."/>
            <person name="Daub J."/>
            <person name="David R.G."/>
            <person name="Delcher A.L."/>
            <person name="Delehaunty K."/>
            <person name="Do C.B."/>
            <person name="Ebling H."/>
            <person name="Edwards K."/>
            <person name="Eickbush T."/>
            <person name="Evans J.D."/>
            <person name="Filipski A."/>
            <person name="Findeiss S."/>
            <person name="Freyhult E."/>
            <person name="Fulton L."/>
            <person name="Fulton R."/>
            <person name="Garcia A.C."/>
            <person name="Gardiner A."/>
            <person name="Garfield D.A."/>
            <person name="Garvin B.E."/>
            <person name="Gibson G."/>
            <person name="Gilbert D."/>
            <person name="Gnerre S."/>
            <person name="Godfrey J."/>
            <person name="Good R."/>
            <person name="Gotea V."/>
            <person name="Gravely B."/>
            <person name="Greenberg A.J."/>
            <person name="Griffiths-Jones S."/>
            <person name="Gross S."/>
            <person name="Guigo R."/>
            <person name="Gustafson E.A."/>
            <person name="Haerty W."/>
            <person name="Hahn M.W."/>
            <person name="Halligan D.L."/>
            <person name="Halpern A.L."/>
            <person name="Halter G.M."/>
            <person name="Han M.V."/>
            <person name="Heger A."/>
            <person name="Hillier L."/>
            <person name="Hinrichs A.S."/>
            <person name="Holmes I."/>
            <person name="Hoskins R.A."/>
            <person name="Hubisz M.J."/>
            <person name="Hultmark D."/>
            <person name="Huntley M.A."/>
            <person name="Jaffe D.B."/>
            <person name="Jagadeeshan S."/>
            <person name="Jeck W.R."/>
            <person name="Johnson J."/>
            <person name="Jones C.D."/>
            <person name="Jordan W.C."/>
            <person name="Karpen G.H."/>
            <person name="Kataoka E."/>
            <person name="Keightley P.D."/>
            <person name="Kheradpour P."/>
            <person name="Kirkness E.F."/>
            <person name="Koerich L.B."/>
            <person name="Kristiansen K."/>
            <person name="Kudrna D."/>
            <person name="Kulathinal R.J."/>
            <person name="Kumar S."/>
            <person name="Kwok R."/>
            <person name="Lander E."/>
            <person name="Langley C.H."/>
            <person name="Lapoint R."/>
            <person name="Lazzaro B.P."/>
            <person name="Lee S.J."/>
            <person name="Levesque L."/>
            <person name="Li R."/>
            <person name="Lin C.F."/>
            <person name="Lin M.F."/>
            <person name="Lindblad-Toh K."/>
            <person name="Llopart A."/>
            <person name="Long M."/>
            <person name="Low L."/>
            <person name="Lozovsky E."/>
            <person name="Lu J."/>
            <person name="Luo M."/>
            <person name="Machado C.A."/>
            <person name="Makalowski W."/>
            <person name="Marzo M."/>
            <person name="Matsuda M."/>
            <person name="Matzkin L."/>
            <person name="McAllister B."/>
            <person name="McBride C.S."/>
            <person name="McKernan B."/>
            <person name="McKernan K."/>
            <person name="Mendez-Lago M."/>
            <person name="Minx P."/>
            <person name="Mollenhauer M.U."/>
            <person name="Montooth K."/>
            <person name="Mount S.M."/>
            <person name="Mu X."/>
            <person name="Myers E."/>
            <person name="Negre B."/>
            <person name="Newfeld S."/>
            <person name="Nielsen R."/>
            <person name="Noor M.A."/>
            <person name="O'Grady P."/>
            <person name="Pachter L."/>
            <person name="Papaceit M."/>
            <person name="Parisi M.J."/>
            <person name="Parisi M."/>
            <person name="Parts L."/>
            <person name="Pedersen J.S."/>
            <person name="Pesole G."/>
            <person name="Phillippy A.M."/>
            <person name="Ponting C.P."/>
            <person name="Pop M."/>
            <person name="Porcelli D."/>
            <person name="Powell J.R."/>
            <person name="Prohaska S."/>
            <person name="Pruitt K."/>
            <person name="Puig M."/>
            <person name="Quesneville H."/>
            <person name="Ram K.R."/>
            <person name="Rand D."/>
            <person name="Rasmussen M.D."/>
            <person name="Reed L.K."/>
            <person name="Reenan R."/>
            <person name="Reily A."/>
            <person name="Remington K.A."/>
            <person name="Rieger T.T."/>
            <person name="Ritchie M.G."/>
            <person name="Robin C."/>
            <person name="Rogers Y.H."/>
            <person name="Rohde C."/>
            <person name="Rozas J."/>
            <person name="Rubenfield M.J."/>
            <person name="Ruiz A."/>
            <person name="Russo S."/>
            <person name="Salzberg S.L."/>
            <person name="Sanchez-Gracia A."/>
            <person name="Saranga D.J."/>
            <person name="Sato H."/>
            <person name="Schaeffer S.W."/>
            <person name="Schatz M.C."/>
            <person name="Schlenke T."/>
            <person name="Schwartz R."/>
            <person name="Segarra C."/>
            <person name="Singh R.S."/>
            <person name="Sirot L."/>
            <person name="Sirota M."/>
            <person name="Sisneros N.B."/>
            <person name="Smith C.D."/>
            <person name="Smith T.F."/>
            <person name="Spieth J."/>
            <person name="Stage D.E."/>
            <person name="Stark A."/>
            <person name="Stephan W."/>
            <person name="Strausberg R.L."/>
            <person name="Strempel S."/>
            <person name="Sturgill D."/>
            <person name="Sutton G."/>
            <person name="Sutton G.G."/>
            <person name="Tao W."/>
            <person name="Teichmann S."/>
            <person name="Tobari Y.N."/>
            <person name="Tomimura Y."/>
            <person name="Tsolas J.M."/>
            <person name="Valente V.L."/>
            <person name="Venter E."/>
            <person name="Venter J.C."/>
            <person name="Vicario S."/>
            <person name="Vieira F.G."/>
            <person name="Vilella A.J."/>
            <person name="Villasante A."/>
            <person name="Walenz B."/>
            <person name="Wang J."/>
            <person name="Wasserman M."/>
            <person name="Watts T."/>
            <person name="Wilson D."/>
            <person name="Wilson R.K."/>
            <person name="Wing R.A."/>
            <person name="Wolfner M.F."/>
            <person name="Wong A."/>
            <person name="Wong G.K."/>
            <person name="Wu C.I."/>
            <person name="Wu G."/>
            <person name="Yamamoto D."/>
            <person name="Yang H.P."/>
            <person name="Yang S.P."/>
            <person name="Yorke J.A."/>
            <person name="Yoshida K."/>
            <person name="Zdobnov E."/>
            <person name="Zhang P."/>
            <person name="Zhang Y."/>
            <person name="Zimin A.V."/>
            <person name="Baldwin J."/>
            <person name="Abdouelleil A."/>
            <person name="Abdulkadir J."/>
            <person name="Abebe A."/>
            <person name="Abera B."/>
            <person name="Abreu J."/>
            <person name="Acer S.C."/>
            <person name="Aftuck L."/>
            <person name="Alexander A."/>
            <person name="An P."/>
            <person name="Anderson E."/>
            <person name="Anderson S."/>
            <person name="Arachi H."/>
            <person name="Azer M."/>
            <person name="Bachantsang P."/>
            <person name="Barry A."/>
            <person name="Bayul T."/>
            <person name="Berlin A."/>
            <person name="Bessette D."/>
            <person name="Bloom T."/>
            <person name="Blye J."/>
            <person name="Boguslavskiy L."/>
            <person name="Bonnet C."/>
            <person name="Boukhgalter B."/>
            <person name="Bourzgui I."/>
            <person name="Brown A."/>
            <person name="Cahill P."/>
            <person name="Channer S."/>
            <person name="Cheshatsang Y."/>
            <person name="Chuda L."/>
            <person name="Citroen M."/>
            <person name="Collymore A."/>
            <person name="Cooke P."/>
            <person name="Costello M."/>
            <person name="D'Aco K."/>
            <person name="Daza R."/>
            <person name="De Haan G."/>
            <person name="DeGray S."/>
            <person name="DeMaso C."/>
            <person name="Dhargay N."/>
            <person name="Dooley K."/>
            <person name="Dooley E."/>
            <person name="Doricent M."/>
            <person name="Dorje P."/>
            <person name="Dorjee K."/>
            <person name="Dupes A."/>
            <person name="Elong R."/>
            <person name="Falk J."/>
            <person name="Farina A."/>
            <person name="Faro S."/>
            <person name="Ferguson D."/>
            <person name="Fisher S."/>
            <person name="Foley C.D."/>
            <person name="Franke A."/>
            <person name="Friedrich D."/>
            <person name="Gadbois L."/>
            <person name="Gearin G."/>
            <person name="Gearin C.R."/>
            <person name="Giannoukos G."/>
            <person name="Goode T."/>
            <person name="Graham J."/>
            <person name="Grandbois E."/>
            <person name="Grewal S."/>
            <person name="Gyaltsen K."/>
            <person name="Hafez N."/>
            <person name="Hagos B."/>
            <person name="Hall J."/>
            <person name="Henson C."/>
            <person name="Hollinger A."/>
            <person name="Honan T."/>
            <person name="Huard M.D."/>
            <person name="Hughes L."/>
            <person name="Hurhula B."/>
            <person name="Husby M.E."/>
            <person name="Kamat A."/>
            <person name="Kanga B."/>
            <person name="Kashin S."/>
            <person name="Khazanovich D."/>
            <person name="Kisner P."/>
            <person name="Lance K."/>
            <person name="Lara M."/>
            <person name="Lee W."/>
            <person name="Lennon N."/>
            <person name="Letendre F."/>
            <person name="LeVine R."/>
            <person name="Lipovsky A."/>
            <person name="Liu X."/>
            <person name="Liu J."/>
            <person name="Liu S."/>
            <person name="Lokyitsang T."/>
            <person name="Lokyitsang Y."/>
            <person name="Lubonja R."/>
            <person name="Lui A."/>
            <person name="MacDonald P."/>
            <person name="Magnisalis V."/>
            <person name="Maru K."/>
            <person name="Matthews C."/>
            <person name="McCusker W."/>
            <person name="McDonough S."/>
            <person name="Mehta T."/>
            <person name="Meldrim J."/>
            <person name="Meneus L."/>
            <person name="Mihai O."/>
            <person name="Mihalev A."/>
            <person name="Mihova T."/>
            <person name="Mittelman R."/>
            <person name="Mlenga V."/>
            <person name="Montmayeur A."/>
            <person name="Mulrain L."/>
            <person name="Navidi A."/>
            <person name="Naylor J."/>
            <person name="Negash T."/>
            <person name="Nguyen T."/>
            <person name="Nguyen N."/>
            <person name="Nicol R."/>
            <person name="Norbu C."/>
            <person name="Norbu N."/>
            <person name="Novod N."/>
            <person name="O'Neill B."/>
            <person name="Osman S."/>
            <person name="Markiewicz E."/>
            <person name="Oyono O.L."/>
            <person name="Patti C."/>
            <person name="Phunkhang P."/>
            <person name="Pierre F."/>
            <person name="Priest M."/>
            <person name="Raghuraman S."/>
            <person name="Rege F."/>
            <person name="Reyes R."/>
            <person name="Rise C."/>
            <person name="Rogov P."/>
            <person name="Ross K."/>
            <person name="Ryan E."/>
            <person name="Settipalli S."/>
            <person name="Shea T."/>
            <person name="Sherpa N."/>
            <person name="Shi L."/>
            <person name="Shih D."/>
            <person name="Sparrow T."/>
            <person name="Spaulding J."/>
            <person name="Stalker J."/>
            <person name="Stange-Thomann N."/>
            <person name="Stavropoulos S."/>
            <person name="Stone C."/>
            <person name="Strader C."/>
            <person name="Tesfaye S."/>
            <person name="Thomson T."/>
            <person name="Thoulutsang Y."/>
            <person name="Thoulutsang D."/>
            <person name="Topham K."/>
            <person name="Topping I."/>
            <person name="Tsamla T."/>
            <person name="Vassiliev H."/>
            <person name="Vo A."/>
            <person name="Wangchuk T."/>
            <person name="Wangdi T."/>
            <person name="Weiand M."/>
            <person name="Wilkinson J."/>
            <person name="Wilson A."/>
            <person name="Yadav S."/>
            <person name="Young G."/>
            <person name="Yu Q."/>
            <person name="Zembek L."/>
            <person name="Zhong D."/>
            <person name="Zimmer A."/>
            <person name="Zwirko Z."/>
            <person name="Jaffe D.B."/>
            <person name="Alvarez P."/>
            <person name="Brockman W."/>
            <person name="Butler J."/>
            <person name="Chin C."/>
            <person name="Gnerre S."/>
            <person name="Grabherr M."/>
            <person name="Kleber M."/>
            <person name="Mauceli E."/>
            <person name="MacCallum I."/>
        </authorList>
    </citation>
    <scope>NUCLEOTIDE SEQUENCE [LARGE SCALE GENOMIC DNA]</scope>
    <source>
        <strain evidence="9">Tucson 15010-1051.87</strain>
    </source>
</reference>
<evidence type="ECO:0000256" key="5">
    <source>
        <dbReference type="PROSITE-ProRule" id="PRU00175"/>
    </source>
</evidence>
<keyword evidence="9" id="KW-1185">Reference proteome</keyword>
<accession>B4M6G5</accession>
<dbReference type="InParanoid" id="B4M6G5"/>
<dbReference type="GO" id="GO:0008270">
    <property type="term" value="F:zinc ion binding"/>
    <property type="evidence" value="ECO:0007669"/>
    <property type="project" value="UniProtKB-KW"/>
</dbReference>
<gene>
    <name evidence="8" type="primary">Dvir\GJ10772</name>
    <name evidence="8" type="ORF">Dvir_GJ10772</name>
</gene>
<dbReference type="Proteomes" id="UP000008792">
    <property type="component" value="Unassembled WGS sequence"/>
</dbReference>
<dbReference type="STRING" id="7244.B4M6G5"/>
<feature type="region of interest" description="Disordered" evidence="6">
    <location>
        <begin position="205"/>
        <end position="232"/>
    </location>
</feature>
<name>B4M6G5_DROVI</name>
<dbReference type="EMBL" id="CH940652">
    <property type="protein sequence ID" value="EDW59241.2"/>
    <property type="molecule type" value="Genomic_DNA"/>
</dbReference>
<dbReference type="PANTHER" id="PTHR22663">
    <property type="entry name" value="RING FINGER PROTEIN NARYA-RELATED"/>
    <property type="match status" value="1"/>
</dbReference>
<sequence>MLPIYCNNCFSKRDSKPDIKFKLTRCHHIICARCMPKSANGDQKCPVCNRSLSAVTITHDMPSNVANYFLDPIIFLRMYRTISKFQSKQRIIHYTNFYKQKARMAKKKRKLQGYRKLQAQLLEQNETETKRIVELRDYIDYHERREEALLPDTSLSSTDITSTARMMCRPRTPSFSTTDTTPTDSEIDMSDSYLLEEFNKLLSQATSTTSAGKSVKKGRKGRKPKLLKFKKK</sequence>
<dbReference type="KEGG" id="dvi:6633007"/>
<evidence type="ECO:0000256" key="2">
    <source>
        <dbReference type="ARBA" id="ARBA00022771"/>
    </source>
</evidence>
<dbReference type="PANTHER" id="PTHR22663:SF17">
    <property type="entry name" value="RING FINGER PROTEIN NARYA-RELATED"/>
    <property type="match status" value="1"/>
</dbReference>
<keyword evidence="4" id="KW-0469">Meiosis</keyword>
<protein>
    <recommendedName>
        <fullName evidence="7">RING-type domain-containing protein</fullName>
    </recommendedName>
</protein>
<dbReference type="PROSITE" id="PS00518">
    <property type="entry name" value="ZF_RING_1"/>
    <property type="match status" value="1"/>
</dbReference>
<evidence type="ECO:0000256" key="4">
    <source>
        <dbReference type="ARBA" id="ARBA00023254"/>
    </source>
</evidence>
<feature type="domain" description="RING-type" evidence="7">
    <location>
        <begin position="6"/>
        <end position="49"/>
    </location>
</feature>
<dbReference type="InterPro" id="IPR013083">
    <property type="entry name" value="Znf_RING/FYVE/PHD"/>
</dbReference>
<evidence type="ECO:0000313" key="8">
    <source>
        <dbReference type="EMBL" id="EDW59241.2"/>
    </source>
</evidence>
<keyword evidence="1" id="KW-0479">Metal-binding</keyword>
<dbReference type="InterPro" id="IPR017907">
    <property type="entry name" value="Znf_RING_CS"/>
</dbReference>
<dbReference type="SUPFAM" id="SSF57850">
    <property type="entry name" value="RING/U-box"/>
    <property type="match status" value="1"/>
</dbReference>
<dbReference type="OrthoDB" id="2535391at2759"/>
<proteinExistence type="predicted"/>
<evidence type="ECO:0000259" key="7">
    <source>
        <dbReference type="PROSITE" id="PS50089"/>
    </source>
</evidence>
<evidence type="ECO:0000313" key="9">
    <source>
        <dbReference type="Proteomes" id="UP000008792"/>
    </source>
</evidence>
<dbReference type="FunCoup" id="B4M6G5">
    <property type="interactions" value="1"/>
</dbReference>
<dbReference type="GO" id="GO:0019789">
    <property type="term" value="F:SUMO transferase activity"/>
    <property type="evidence" value="ECO:0007669"/>
    <property type="project" value="InterPro"/>
</dbReference>
<dbReference type="Gene3D" id="3.30.40.10">
    <property type="entry name" value="Zinc/RING finger domain, C3HC4 (zinc finger)"/>
    <property type="match status" value="1"/>
</dbReference>
<dbReference type="GO" id="GO:0007129">
    <property type="term" value="P:homologous chromosome pairing at meiosis"/>
    <property type="evidence" value="ECO:0007669"/>
    <property type="project" value="TreeGrafter"/>
</dbReference>
<evidence type="ECO:0000256" key="6">
    <source>
        <dbReference type="SAM" id="MobiDB-lite"/>
    </source>
</evidence>
<dbReference type="InterPro" id="IPR042123">
    <property type="entry name" value="Zip3/RNF212-like"/>
</dbReference>
<keyword evidence="3" id="KW-0862">Zinc</keyword>
<evidence type="ECO:0000256" key="3">
    <source>
        <dbReference type="ARBA" id="ARBA00022833"/>
    </source>
</evidence>
<dbReference type="AlphaFoldDB" id="B4M6G5"/>
<dbReference type="GO" id="GO:0000795">
    <property type="term" value="C:synaptonemal complex"/>
    <property type="evidence" value="ECO:0007669"/>
    <property type="project" value="InterPro"/>
</dbReference>
<dbReference type="Pfam" id="PF14634">
    <property type="entry name" value="zf-RING_5"/>
    <property type="match status" value="1"/>
</dbReference>
<evidence type="ECO:0000256" key="1">
    <source>
        <dbReference type="ARBA" id="ARBA00022723"/>
    </source>
</evidence>
<dbReference type="GO" id="GO:0007131">
    <property type="term" value="P:reciprocal meiotic recombination"/>
    <property type="evidence" value="ECO:0007669"/>
    <property type="project" value="InterPro"/>
</dbReference>
<dbReference type="HOGENOM" id="CLU_1556910_0_0_1"/>